<feature type="transmembrane region" description="Helical" evidence="1">
    <location>
        <begin position="43"/>
        <end position="65"/>
    </location>
</feature>
<reference evidence="3" key="1">
    <citation type="journal article" date="2019" name="Int. J. Syst. Evol. Microbiol.">
        <title>The Global Catalogue of Microorganisms (GCM) 10K type strain sequencing project: providing services to taxonomists for standard genome sequencing and annotation.</title>
        <authorList>
            <consortium name="The Broad Institute Genomics Platform"/>
            <consortium name="The Broad Institute Genome Sequencing Center for Infectious Disease"/>
            <person name="Wu L."/>
            <person name="Ma J."/>
        </authorList>
    </citation>
    <scope>NUCLEOTIDE SEQUENCE [LARGE SCALE GENOMIC DNA]</scope>
    <source>
        <strain evidence="3">CCM 8939</strain>
    </source>
</reference>
<comment type="caution">
    <text evidence="2">The sequence shown here is derived from an EMBL/GenBank/DDBJ whole genome shotgun (WGS) entry which is preliminary data.</text>
</comment>
<feature type="transmembrane region" description="Helical" evidence="1">
    <location>
        <begin position="196"/>
        <end position="216"/>
    </location>
</feature>
<name>A0ABQ2BNM9_9SPHI</name>
<keyword evidence="3" id="KW-1185">Reference proteome</keyword>
<evidence type="ECO:0000313" key="3">
    <source>
        <dbReference type="Proteomes" id="UP000645390"/>
    </source>
</evidence>
<evidence type="ECO:0000313" key="2">
    <source>
        <dbReference type="EMBL" id="GGI29482.1"/>
    </source>
</evidence>
<organism evidence="2 3">
    <name type="scientific">Pedobacter mendelii</name>
    <dbReference type="NCBI Taxonomy" id="1908240"/>
    <lineage>
        <taxon>Bacteria</taxon>
        <taxon>Pseudomonadati</taxon>
        <taxon>Bacteroidota</taxon>
        <taxon>Sphingobacteriia</taxon>
        <taxon>Sphingobacteriales</taxon>
        <taxon>Sphingobacteriaceae</taxon>
        <taxon>Pedobacter</taxon>
    </lineage>
</organism>
<proteinExistence type="predicted"/>
<dbReference type="EMBL" id="BMDJ01000019">
    <property type="protein sequence ID" value="GGI29482.1"/>
    <property type="molecule type" value="Genomic_DNA"/>
</dbReference>
<gene>
    <name evidence="2" type="ORF">GCM10008119_37850</name>
</gene>
<feature type="transmembrane region" description="Helical" evidence="1">
    <location>
        <begin position="6"/>
        <end position="23"/>
    </location>
</feature>
<evidence type="ECO:0000256" key="1">
    <source>
        <dbReference type="SAM" id="Phobius"/>
    </source>
</evidence>
<accession>A0ABQ2BNM9</accession>
<keyword evidence="1" id="KW-1133">Transmembrane helix</keyword>
<keyword evidence="1" id="KW-0472">Membrane</keyword>
<feature type="transmembrane region" description="Helical" evidence="1">
    <location>
        <begin position="160"/>
        <end position="184"/>
    </location>
</feature>
<dbReference type="Proteomes" id="UP000645390">
    <property type="component" value="Unassembled WGS sequence"/>
</dbReference>
<keyword evidence="1" id="KW-0812">Transmembrane</keyword>
<sequence>MTIFGYIVIFCALVSIYLGYYIVSKILSRKTNYKGLKSQFEKVVFIILISAIIFVLNFFSVIFSYTHYWDKMVQTLTGDVYSATVIGYKQEIIRSKSFASSNTYSDKIIFFPKVEYLTLEGIKLIKTVNATSNHPPKIGQKVKITHRKDSLNANAIELDWIVLLGGTLFSGVAMFFLYLLSSYIGNFAFRKRIRNALYLGAILAAINLCCIIIIFLRQ</sequence>
<evidence type="ECO:0008006" key="4">
    <source>
        <dbReference type="Google" id="ProtNLM"/>
    </source>
</evidence>
<protein>
    <recommendedName>
        <fullName evidence="4">DUF3592 domain-containing protein</fullName>
    </recommendedName>
</protein>